<feature type="transmembrane region" description="Helical" evidence="1">
    <location>
        <begin position="70"/>
        <end position="91"/>
    </location>
</feature>
<dbReference type="AlphaFoldDB" id="I1DV95"/>
<evidence type="ECO:0000313" key="2">
    <source>
        <dbReference type="EMBL" id="GAB57973.1"/>
    </source>
</evidence>
<protein>
    <recommendedName>
        <fullName evidence="4">Integral membrane protein</fullName>
    </recommendedName>
</protein>
<proteinExistence type="predicted"/>
<dbReference type="RefSeq" id="WP_008219239.1">
    <property type="nucleotide sequence ID" value="NZ_BAFK01000004.1"/>
</dbReference>
<evidence type="ECO:0008006" key="4">
    <source>
        <dbReference type="Google" id="ProtNLM"/>
    </source>
</evidence>
<feature type="transmembrane region" description="Helical" evidence="1">
    <location>
        <begin position="97"/>
        <end position="116"/>
    </location>
</feature>
<evidence type="ECO:0000313" key="3">
    <source>
        <dbReference type="Proteomes" id="UP000004374"/>
    </source>
</evidence>
<dbReference type="Proteomes" id="UP000004374">
    <property type="component" value="Unassembled WGS sequence"/>
</dbReference>
<gene>
    <name evidence="2" type="ORF">RNAN_0944</name>
</gene>
<sequence length="131" mass="14480">MKRIEKFNILHLDGSAGFTVGILLLLFPNWFGDLYKLPISIILLLATANVCYGVYALWLAFSKQRTSASVALLAVANAAWFPVCIAIVLIYAQTASVVGLTFISLEALFVAFLSFYEWNNRHLLAKVCSTC</sequence>
<keyword evidence="1" id="KW-0812">Transmembrane</keyword>
<evidence type="ECO:0000256" key="1">
    <source>
        <dbReference type="SAM" id="Phobius"/>
    </source>
</evidence>
<comment type="caution">
    <text evidence="2">The sequence shown here is derived from an EMBL/GenBank/DDBJ whole genome shotgun (WGS) entry which is preliminary data.</text>
</comment>
<dbReference type="EMBL" id="BAFK01000004">
    <property type="protein sequence ID" value="GAB57973.1"/>
    <property type="molecule type" value="Genomic_DNA"/>
</dbReference>
<accession>I1DV95</accession>
<reference evidence="2 3" key="1">
    <citation type="journal article" date="2012" name="J. Bacteriol.">
        <title>Genome Sequence of the Protease-Producing Bacterium Rheinheimera nanhaiensis E407-8T, Isolated from Deep-Sea Sediment of the South China Sea.</title>
        <authorList>
            <person name="Zhang X.-Y."/>
            <person name="Zhang Y.-J."/>
            <person name="Qin Q.-L."/>
            <person name="Xie B.-B."/>
            <person name="Chen X.-L."/>
            <person name="Zhou B.-C."/>
            <person name="Zhang Y.-Z."/>
        </authorList>
    </citation>
    <scope>NUCLEOTIDE SEQUENCE [LARGE SCALE GENOMIC DNA]</scope>
    <source>
        <strain evidence="2 3">E407-8</strain>
    </source>
</reference>
<keyword evidence="1" id="KW-1133">Transmembrane helix</keyword>
<keyword evidence="3" id="KW-1185">Reference proteome</keyword>
<organism evidence="2 3">
    <name type="scientific">Rheinheimera nanhaiensis E407-8</name>
    <dbReference type="NCBI Taxonomy" id="562729"/>
    <lineage>
        <taxon>Bacteria</taxon>
        <taxon>Pseudomonadati</taxon>
        <taxon>Pseudomonadota</taxon>
        <taxon>Gammaproteobacteria</taxon>
        <taxon>Chromatiales</taxon>
        <taxon>Chromatiaceae</taxon>
        <taxon>Rheinheimera</taxon>
    </lineage>
</organism>
<feature type="transmembrane region" description="Helical" evidence="1">
    <location>
        <begin position="12"/>
        <end position="31"/>
    </location>
</feature>
<keyword evidence="1" id="KW-0472">Membrane</keyword>
<dbReference type="STRING" id="562729.RNAN_0944"/>
<name>I1DV95_9GAMM</name>
<feature type="transmembrane region" description="Helical" evidence="1">
    <location>
        <begin position="37"/>
        <end position="58"/>
    </location>
</feature>